<dbReference type="GO" id="GO:0032259">
    <property type="term" value="P:methylation"/>
    <property type="evidence" value="ECO:0007669"/>
    <property type="project" value="UniProtKB-KW"/>
</dbReference>
<gene>
    <name evidence="2" type="ORF">A4R43_31275</name>
</gene>
<dbReference type="CDD" id="cd02440">
    <property type="entry name" value="AdoMet_MTases"/>
    <property type="match status" value="1"/>
</dbReference>
<name>A0A344LLL8_9PSEU</name>
<evidence type="ECO:0000313" key="2">
    <source>
        <dbReference type="EMBL" id="AXB48942.1"/>
    </source>
</evidence>
<dbReference type="GO" id="GO:0008757">
    <property type="term" value="F:S-adenosylmethionine-dependent methyltransferase activity"/>
    <property type="evidence" value="ECO:0007669"/>
    <property type="project" value="InterPro"/>
</dbReference>
<dbReference type="PANTHER" id="PTHR43861">
    <property type="entry name" value="TRANS-ACONITATE 2-METHYLTRANSFERASE-RELATED"/>
    <property type="match status" value="1"/>
</dbReference>
<organism evidence="2 3">
    <name type="scientific">Amycolatopsis albispora</name>
    <dbReference type="NCBI Taxonomy" id="1804986"/>
    <lineage>
        <taxon>Bacteria</taxon>
        <taxon>Bacillati</taxon>
        <taxon>Actinomycetota</taxon>
        <taxon>Actinomycetes</taxon>
        <taxon>Pseudonocardiales</taxon>
        <taxon>Pseudonocardiaceae</taxon>
        <taxon>Amycolatopsis</taxon>
    </lineage>
</organism>
<dbReference type="AlphaFoldDB" id="A0A344LLL8"/>
<dbReference type="Gene3D" id="3.40.50.150">
    <property type="entry name" value="Vaccinia Virus protein VP39"/>
    <property type="match status" value="1"/>
</dbReference>
<accession>A0A344LLL8</accession>
<dbReference type="Pfam" id="PF08241">
    <property type="entry name" value="Methyltransf_11"/>
    <property type="match status" value="1"/>
</dbReference>
<dbReference type="Proteomes" id="UP000250434">
    <property type="component" value="Chromosome"/>
</dbReference>
<dbReference type="RefSeq" id="WP_113698008.1">
    <property type="nucleotide sequence ID" value="NZ_CP015163.1"/>
</dbReference>
<dbReference type="EMBL" id="CP015163">
    <property type="protein sequence ID" value="AXB48942.1"/>
    <property type="molecule type" value="Genomic_DNA"/>
</dbReference>
<dbReference type="InterPro" id="IPR029063">
    <property type="entry name" value="SAM-dependent_MTases_sf"/>
</dbReference>
<proteinExistence type="predicted"/>
<evidence type="ECO:0000313" key="3">
    <source>
        <dbReference type="Proteomes" id="UP000250434"/>
    </source>
</evidence>
<dbReference type="InterPro" id="IPR013216">
    <property type="entry name" value="Methyltransf_11"/>
</dbReference>
<feature type="domain" description="Methyltransferase type 11" evidence="1">
    <location>
        <begin position="55"/>
        <end position="146"/>
    </location>
</feature>
<keyword evidence="3" id="KW-1185">Reference proteome</keyword>
<keyword evidence="2" id="KW-0489">Methyltransferase</keyword>
<dbReference type="KEGG" id="aab:A4R43_31275"/>
<protein>
    <submittedName>
        <fullName evidence="2">Methyltransferase</fullName>
    </submittedName>
</protein>
<reference evidence="2 3" key="1">
    <citation type="submission" date="2016-04" db="EMBL/GenBank/DDBJ databases">
        <title>Complete genome sequence and analysis of deep-sea sediment isolate, Amycolatopsis sp. WP1.</title>
        <authorList>
            <person name="Wang H."/>
            <person name="Chen S."/>
            <person name="Wu Q."/>
        </authorList>
    </citation>
    <scope>NUCLEOTIDE SEQUENCE [LARGE SCALE GENOMIC DNA]</scope>
    <source>
        <strain evidence="2 3">WP1</strain>
    </source>
</reference>
<dbReference type="PANTHER" id="PTHR43861:SF1">
    <property type="entry name" value="TRANS-ACONITATE 2-METHYLTRANSFERASE"/>
    <property type="match status" value="1"/>
</dbReference>
<dbReference type="SUPFAM" id="SSF53335">
    <property type="entry name" value="S-adenosyl-L-methionine-dependent methyltransferases"/>
    <property type="match status" value="1"/>
</dbReference>
<dbReference type="OrthoDB" id="9805171at2"/>
<keyword evidence="2" id="KW-0808">Transferase</keyword>
<sequence length="232" mass="25489">MEFDSFDSRGYRTVDVRTGYGQWVGTYEDTVQDEMDIAVLDELTVPRWSKATRALDLGCGTGRTGAWLRRHGVASIDGVDLTPEMLAAARARGAHDNLTEGDVTNTGLPGGTYDLLIASLIDEHLPDLAPLYREAYRVAAPDAHFALVGLHPHFIMASGMPTHFTDASGESIAISTTVHLVSDHITAALAAGWRLAEFREAVVDDRWTTLKPKWAKYRNHPVSAAYVFHKEP</sequence>
<evidence type="ECO:0000259" key="1">
    <source>
        <dbReference type="Pfam" id="PF08241"/>
    </source>
</evidence>